<evidence type="ECO:0000259" key="3">
    <source>
        <dbReference type="SMART" id="SM00331"/>
    </source>
</evidence>
<evidence type="ECO:0000256" key="1">
    <source>
        <dbReference type="ARBA" id="ARBA00022801"/>
    </source>
</evidence>
<keyword evidence="2" id="KW-0472">Membrane</keyword>
<comment type="caution">
    <text evidence="4">The sequence shown here is derived from an EMBL/GenBank/DDBJ whole genome shotgun (WGS) entry which is preliminary data.</text>
</comment>
<evidence type="ECO:0000313" key="4">
    <source>
        <dbReference type="EMBL" id="NYF52647.1"/>
    </source>
</evidence>
<dbReference type="PANTHER" id="PTHR43156:SF2">
    <property type="entry name" value="STAGE II SPORULATION PROTEIN E"/>
    <property type="match status" value="1"/>
</dbReference>
<dbReference type="AlphaFoldDB" id="A0A7Y9T3S0"/>
<sequence>MAFKNSSKNTDEYKRLFQSEEDKTTGWLNTVVFLAIAAVAYTDWVVVANVSLGYLYVLPIALSALVNPLPLTIALAILCTILQDIFGPASESLPLRIAHIALAIASFLIVGFLVTLIARQRGRLAAEVRRQRDEYERDLTLASQVQRQVLSKPPIVPGLELAAAMQTARLLGGDYYDFFQISDSIVDVVIADVSGKGAAASLLMPSLAVALRLRARELSGPAAILKDLDVCLKQITNPATFVTMFYARFNPTLRTLQYACGGHNPPLLLRTSTGESILLEESGPIMGILPDAQFSDTLIPLETGDILTLYTDGVTEQENEREEQFSLERLTKLVLSKEAVPAATIVADISEAVSTFAGTTDQTDDLTVVVAKVI</sequence>
<evidence type="ECO:0000313" key="5">
    <source>
        <dbReference type="Proteomes" id="UP000534186"/>
    </source>
</evidence>
<organism evidence="4 5">
    <name type="scientific">Tunturiibacter lichenicola</name>
    <dbReference type="NCBI Taxonomy" id="2051959"/>
    <lineage>
        <taxon>Bacteria</taxon>
        <taxon>Pseudomonadati</taxon>
        <taxon>Acidobacteriota</taxon>
        <taxon>Terriglobia</taxon>
        <taxon>Terriglobales</taxon>
        <taxon>Acidobacteriaceae</taxon>
        <taxon>Tunturiibacter</taxon>
    </lineage>
</organism>
<dbReference type="InterPro" id="IPR036457">
    <property type="entry name" value="PPM-type-like_dom_sf"/>
</dbReference>
<keyword evidence="2" id="KW-0812">Transmembrane</keyword>
<dbReference type="Pfam" id="PF07228">
    <property type="entry name" value="SpoIIE"/>
    <property type="match status" value="1"/>
</dbReference>
<feature type="transmembrane region" description="Helical" evidence="2">
    <location>
        <begin position="54"/>
        <end position="77"/>
    </location>
</feature>
<dbReference type="GO" id="GO:0016791">
    <property type="term" value="F:phosphatase activity"/>
    <property type="evidence" value="ECO:0007669"/>
    <property type="project" value="TreeGrafter"/>
</dbReference>
<proteinExistence type="predicted"/>
<name>A0A7Y9T3S0_9BACT</name>
<feature type="transmembrane region" description="Helical" evidence="2">
    <location>
        <begin position="26"/>
        <end position="47"/>
    </location>
</feature>
<dbReference type="InterPro" id="IPR001932">
    <property type="entry name" value="PPM-type_phosphatase-like_dom"/>
</dbReference>
<dbReference type="Gene3D" id="3.60.40.10">
    <property type="entry name" value="PPM-type phosphatase domain"/>
    <property type="match status" value="1"/>
</dbReference>
<dbReference type="EMBL" id="JACCCV010000002">
    <property type="protein sequence ID" value="NYF52647.1"/>
    <property type="molecule type" value="Genomic_DNA"/>
</dbReference>
<feature type="transmembrane region" description="Helical" evidence="2">
    <location>
        <begin position="97"/>
        <end position="118"/>
    </location>
</feature>
<dbReference type="PANTHER" id="PTHR43156">
    <property type="entry name" value="STAGE II SPORULATION PROTEIN E-RELATED"/>
    <property type="match status" value="1"/>
</dbReference>
<gene>
    <name evidence="4" type="ORF">HDF12_003046</name>
</gene>
<protein>
    <submittedName>
        <fullName evidence="4">Sigma-B regulation protein RsbU (Phosphoserine phosphatase)</fullName>
        <ecNumber evidence="4">3.1.3.3</ecNumber>
    </submittedName>
</protein>
<dbReference type="InterPro" id="IPR052016">
    <property type="entry name" value="Bact_Sigma-Reg"/>
</dbReference>
<feature type="domain" description="PPM-type phosphatase" evidence="3">
    <location>
        <begin position="156"/>
        <end position="373"/>
    </location>
</feature>
<reference evidence="4 5" key="1">
    <citation type="submission" date="2020-07" db="EMBL/GenBank/DDBJ databases">
        <title>Genomic Encyclopedia of Type Strains, Phase IV (KMG-V): Genome sequencing to study the core and pangenomes of soil and plant-associated prokaryotes.</title>
        <authorList>
            <person name="Whitman W."/>
        </authorList>
    </citation>
    <scope>NUCLEOTIDE SEQUENCE [LARGE SCALE GENOMIC DNA]</scope>
    <source>
        <strain evidence="4 5">M8UP30</strain>
    </source>
</reference>
<dbReference type="SUPFAM" id="SSF81606">
    <property type="entry name" value="PP2C-like"/>
    <property type="match status" value="1"/>
</dbReference>
<accession>A0A7Y9T3S0</accession>
<evidence type="ECO:0000256" key="2">
    <source>
        <dbReference type="SAM" id="Phobius"/>
    </source>
</evidence>
<keyword evidence="1 4" id="KW-0378">Hydrolase</keyword>
<dbReference type="EC" id="3.1.3.3" evidence="4"/>
<dbReference type="Proteomes" id="UP000534186">
    <property type="component" value="Unassembled WGS sequence"/>
</dbReference>
<keyword evidence="2" id="KW-1133">Transmembrane helix</keyword>
<dbReference type="SMART" id="SM00331">
    <property type="entry name" value="PP2C_SIG"/>
    <property type="match status" value="1"/>
</dbReference>